<name>A0A9Y2IIQ3_9PSEU</name>
<evidence type="ECO:0000313" key="10">
    <source>
        <dbReference type="EMBL" id="WIX79890.1"/>
    </source>
</evidence>
<comment type="cofactor">
    <cofactor evidence="8">
        <name>Mg(2+)</name>
        <dbReference type="ChEBI" id="CHEBI:18420"/>
    </cofactor>
    <text evidence="8">Binds 1 Mg(2+) ion per subunit.</text>
</comment>
<evidence type="ECO:0000256" key="2">
    <source>
        <dbReference type="ARBA" id="ARBA00022532"/>
    </source>
</evidence>
<feature type="binding site" evidence="8">
    <location>
        <position position="99"/>
    </location>
    <ligand>
        <name>ATP</name>
        <dbReference type="ChEBI" id="CHEBI:30616"/>
    </ligand>
</feature>
<feature type="binding site" evidence="8">
    <location>
        <begin position="52"/>
        <end position="54"/>
    </location>
    <ligand>
        <name>ATP</name>
        <dbReference type="ChEBI" id="CHEBI:30616"/>
    </ligand>
</feature>
<keyword evidence="5 8" id="KW-0547">Nucleotide-binding</keyword>
<dbReference type="InterPro" id="IPR017866">
    <property type="entry name" value="Succ-CoA_synthase_bsu_CS"/>
</dbReference>
<dbReference type="Gene3D" id="3.40.50.261">
    <property type="entry name" value="Succinyl-CoA synthetase domains"/>
    <property type="match status" value="1"/>
</dbReference>
<comment type="pathway">
    <text evidence="8">Carbohydrate metabolism; tricarboxylic acid cycle; succinate from succinyl-CoA (ligase route): step 1/1.</text>
</comment>
<dbReference type="Gene3D" id="3.30.470.20">
    <property type="entry name" value="ATP-grasp fold, B domain"/>
    <property type="match status" value="1"/>
</dbReference>
<dbReference type="RefSeq" id="WP_285970567.1">
    <property type="nucleotide sequence ID" value="NZ_CP127294.1"/>
</dbReference>
<dbReference type="InterPro" id="IPR005811">
    <property type="entry name" value="SUCC_ACL_C"/>
</dbReference>
<evidence type="ECO:0000259" key="9">
    <source>
        <dbReference type="PROSITE" id="PS50975"/>
    </source>
</evidence>
<dbReference type="InterPro" id="IPR016102">
    <property type="entry name" value="Succinyl-CoA_synth-like"/>
</dbReference>
<evidence type="ECO:0000256" key="1">
    <source>
        <dbReference type="ARBA" id="ARBA00009182"/>
    </source>
</evidence>
<keyword evidence="4 8" id="KW-0479">Metal-binding</keyword>
<dbReference type="InterPro" id="IPR013650">
    <property type="entry name" value="ATP-grasp_succ-CoA_synth-type"/>
</dbReference>
<dbReference type="NCBIfam" id="NF001913">
    <property type="entry name" value="PRK00696.1"/>
    <property type="match status" value="1"/>
</dbReference>
<dbReference type="PROSITE" id="PS50975">
    <property type="entry name" value="ATP_GRASP"/>
    <property type="match status" value="1"/>
</dbReference>
<comment type="function">
    <text evidence="8">Succinyl-CoA synthetase functions in the citric acid cycle (TCA), coupling the hydrolysis of succinyl-CoA to the synthesis of either ATP or GTP and thus represents the only step of substrate-level phosphorylation in the TCA. The beta subunit provides nucleotide specificity of the enzyme and binds the substrate succinate, while the binding sites for coenzyme A and phosphate are found in the alpha subunit.</text>
</comment>
<dbReference type="PANTHER" id="PTHR11815:SF10">
    <property type="entry name" value="SUCCINATE--COA LIGASE [GDP-FORMING] SUBUNIT BETA, MITOCHONDRIAL"/>
    <property type="match status" value="1"/>
</dbReference>
<keyword evidence="2 8" id="KW-0816">Tricarboxylic acid cycle</keyword>
<keyword evidence="3 8" id="KW-0436">Ligase</keyword>
<feature type="binding site" evidence="8">
    <location>
        <position position="256"/>
    </location>
    <ligand>
        <name>substrate</name>
        <note>ligand shared with subunit alpha</note>
    </ligand>
</feature>
<protein>
    <recommendedName>
        <fullName evidence="8">Succinate--CoA ligase [ADP-forming] subunit beta</fullName>
        <ecNumber evidence="8">6.2.1.5</ecNumber>
    </recommendedName>
    <alternativeName>
        <fullName evidence="8">Succinyl-CoA synthetase subunit beta</fullName>
        <shortName evidence="8">SCS-beta</shortName>
    </alternativeName>
</protein>
<feature type="domain" description="ATP-grasp" evidence="9">
    <location>
        <begin position="9"/>
        <end position="225"/>
    </location>
</feature>
<dbReference type="FunFam" id="3.30.1490.20:FF:000014">
    <property type="entry name" value="Succinate--CoA ligase [ADP-forming] subunit beta"/>
    <property type="match status" value="1"/>
</dbReference>
<keyword evidence="7 8" id="KW-0460">Magnesium</keyword>
<dbReference type="GO" id="GO:0005524">
    <property type="term" value="F:ATP binding"/>
    <property type="evidence" value="ECO:0007669"/>
    <property type="project" value="UniProtKB-UniRule"/>
</dbReference>
<dbReference type="FunFam" id="3.40.50.261:FF:000007">
    <property type="entry name" value="Succinate--CoA ligase [ADP-forming] subunit beta"/>
    <property type="match status" value="1"/>
</dbReference>
<dbReference type="InterPro" id="IPR005809">
    <property type="entry name" value="Succ_CoA_ligase-like_bsu"/>
</dbReference>
<feature type="binding site" evidence="8">
    <location>
        <position position="205"/>
    </location>
    <ligand>
        <name>Mg(2+)</name>
        <dbReference type="ChEBI" id="CHEBI:18420"/>
    </ligand>
</feature>
<sequence>MDLYEYQARDLFAAHGVPVLPGSVANTPEEAKAAAEQIGTQVVVKAQVKVGGRGKAGGVKLAQTPDEAKEKAEAILGLDIKGHITRRVLVAEASDIASEYYFSFLLDRANRTFLAMASSEGGMEIEQLAVERPDALAKIPVDAIAGVDKAKALEILKAGNFPADIIDEAADVVVKLWETFVSEDATLVEVNPLVRDPQDKIIALDGKVTLDENADFRQPGHEALVDKDAENPLEAKAKAKSLNYVKLDGEVGIIGNGAGLVMSTLDVVAYAGEKHGGVKPANFLDIGGGASAEVMAAGLDVILNDTDVKSVFVNVFGGITACDAVATGIVEALKILGDEATKPLVVRLDGNNVVEGRQILADANHPLVTVVDTMDNAADKAAELAAAGA</sequence>
<comment type="caution">
    <text evidence="8">Lacks conserved residue(s) required for the propagation of feature annotation.</text>
</comment>
<organism evidence="10 11">
    <name type="scientific">Amycolatopsis carbonis</name>
    <dbReference type="NCBI Taxonomy" id="715471"/>
    <lineage>
        <taxon>Bacteria</taxon>
        <taxon>Bacillati</taxon>
        <taxon>Actinomycetota</taxon>
        <taxon>Actinomycetes</taxon>
        <taxon>Pseudonocardiales</taxon>
        <taxon>Pseudonocardiaceae</taxon>
        <taxon>Amycolatopsis</taxon>
    </lineage>
</organism>
<dbReference type="HAMAP" id="MF_00558">
    <property type="entry name" value="Succ_CoA_beta"/>
    <property type="match status" value="1"/>
</dbReference>
<dbReference type="KEGG" id="acab:QRX50_03555"/>
<evidence type="ECO:0000256" key="3">
    <source>
        <dbReference type="ARBA" id="ARBA00022598"/>
    </source>
</evidence>
<feature type="binding site" evidence="8">
    <location>
        <position position="191"/>
    </location>
    <ligand>
        <name>Mg(2+)</name>
        <dbReference type="ChEBI" id="CHEBI:18420"/>
    </ligand>
</feature>
<keyword evidence="11" id="KW-1185">Reference proteome</keyword>
<dbReference type="FunFam" id="3.30.470.20:FF:000002">
    <property type="entry name" value="Succinate--CoA ligase [ADP-forming] subunit beta"/>
    <property type="match status" value="1"/>
</dbReference>
<dbReference type="AlphaFoldDB" id="A0A9Y2IIQ3"/>
<dbReference type="SUPFAM" id="SSF52210">
    <property type="entry name" value="Succinyl-CoA synthetase domains"/>
    <property type="match status" value="1"/>
</dbReference>
<accession>A0A9Y2IIQ3</accession>
<evidence type="ECO:0000256" key="4">
    <source>
        <dbReference type="ARBA" id="ARBA00022723"/>
    </source>
</evidence>
<comment type="catalytic activity">
    <reaction evidence="8">
        <text>GTP + succinate + CoA = succinyl-CoA + GDP + phosphate</text>
        <dbReference type="Rhea" id="RHEA:22120"/>
        <dbReference type="ChEBI" id="CHEBI:30031"/>
        <dbReference type="ChEBI" id="CHEBI:37565"/>
        <dbReference type="ChEBI" id="CHEBI:43474"/>
        <dbReference type="ChEBI" id="CHEBI:57287"/>
        <dbReference type="ChEBI" id="CHEBI:57292"/>
        <dbReference type="ChEBI" id="CHEBI:58189"/>
    </reaction>
</comment>
<dbReference type="GO" id="GO:0004775">
    <property type="term" value="F:succinate-CoA ligase (ADP-forming) activity"/>
    <property type="evidence" value="ECO:0007669"/>
    <property type="project" value="UniProtKB-UniRule"/>
</dbReference>
<proteinExistence type="inferred from homology"/>
<dbReference type="InterPro" id="IPR011761">
    <property type="entry name" value="ATP-grasp"/>
</dbReference>
<evidence type="ECO:0000256" key="7">
    <source>
        <dbReference type="ARBA" id="ARBA00022842"/>
    </source>
</evidence>
<evidence type="ECO:0000256" key="6">
    <source>
        <dbReference type="ARBA" id="ARBA00022840"/>
    </source>
</evidence>
<dbReference type="EMBL" id="CP127294">
    <property type="protein sequence ID" value="WIX79890.1"/>
    <property type="molecule type" value="Genomic_DNA"/>
</dbReference>
<dbReference type="Gene3D" id="3.30.1490.20">
    <property type="entry name" value="ATP-grasp fold, A domain"/>
    <property type="match status" value="1"/>
</dbReference>
<dbReference type="InterPro" id="IPR013815">
    <property type="entry name" value="ATP_grasp_subdomain_1"/>
</dbReference>
<dbReference type="PANTHER" id="PTHR11815">
    <property type="entry name" value="SUCCINYL-COA SYNTHETASE BETA CHAIN"/>
    <property type="match status" value="1"/>
</dbReference>
<dbReference type="GO" id="GO:0000287">
    <property type="term" value="F:magnesium ion binding"/>
    <property type="evidence" value="ECO:0007669"/>
    <property type="project" value="UniProtKB-UniRule"/>
</dbReference>
<evidence type="ECO:0000256" key="5">
    <source>
        <dbReference type="ARBA" id="ARBA00022741"/>
    </source>
</evidence>
<feature type="binding site" evidence="8">
    <location>
        <begin position="318"/>
        <end position="320"/>
    </location>
    <ligand>
        <name>substrate</name>
        <note>ligand shared with subunit alpha</note>
    </ligand>
</feature>
<dbReference type="GO" id="GO:0005829">
    <property type="term" value="C:cytosol"/>
    <property type="evidence" value="ECO:0007669"/>
    <property type="project" value="TreeGrafter"/>
</dbReference>
<dbReference type="SUPFAM" id="SSF56059">
    <property type="entry name" value="Glutathione synthetase ATP-binding domain-like"/>
    <property type="match status" value="1"/>
</dbReference>
<dbReference type="EC" id="6.2.1.5" evidence="8"/>
<dbReference type="PROSITE" id="PS01217">
    <property type="entry name" value="SUCCINYL_COA_LIG_3"/>
    <property type="match status" value="1"/>
</dbReference>
<evidence type="ECO:0000256" key="8">
    <source>
        <dbReference type="HAMAP-Rule" id="MF_00558"/>
    </source>
</evidence>
<dbReference type="Pfam" id="PF00549">
    <property type="entry name" value="Ligase_CoA"/>
    <property type="match status" value="1"/>
</dbReference>
<dbReference type="PIRSF" id="PIRSF001554">
    <property type="entry name" value="SucCS_beta"/>
    <property type="match status" value="1"/>
</dbReference>
<dbReference type="GO" id="GO:0006104">
    <property type="term" value="P:succinyl-CoA metabolic process"/>
    <property type="evidence" value="ECO:0007669"/>
    <property type="project" value="TreeGrafter"/>
</dbReference>
<evidence type="ECO:0000313" key="11">
    <source>
        <dbReference type="Proteomes" id="UP001236014"/>
    </source>
</evidence>
<dbReference type="GO" id="GO:0042709">
    <property type="term" value="C:succinate-CoA ligase complex"/>
    <property type="evidence" value="ECO:0007669"/>
    <property type="project" value="TreeGrafter"/>
</dbReference>
<feature type="binding site" evidence="8">
    <location>
        <position position="45"/>
    </location>
    <ligand>
        <name>ATP</name>
        <dbReference type="ChEBI" id="CHEBI:30616"/>
    </ligand>
</feature>
<comment type="subunit">
    <text evidence="8">Heterotetramer of two alpha and two beta subunits.</text>
</comment>
<dbReference type="Pfam" id="PF08442">
    <property type="entry name" value="ATP-grasp_2"/>
    <property type="match status" value="1"/>
</dbReference>
<keyword evidence="6 8" id="KW-0067">ATP-binding</keyword>
<reference evidence="10 11" key="1">
    <citation type="submission" date="2023-06" db="EMBL/GenBank/DDBJ databases">
        <authorList>
            <person name="Oyuntsetseg B."/>
            <person name="Kim S.B."/>
        </authorList>
    </citation>
    <scope>NUCLEOTIDE SEQUENCE [LARGE SCALE GENOMIC DNA]</scope>
    <source>
        <strain evidence="10 11">2-15</strain>
    </source>
</reference>
<comment type="similarity">
    <text evidence="1 8">Belongs to the succinate/malate CoA ligase beta subunit family.</text>
</comment>
<dbReference type="Proteomes" id="UP001236014">
    <property type="component" value="Chromosome"/>
</dbReference>
<dbReference type="GO" id="GO:0006099">
    <property type="term" value="P:tricarboxylic acid cycle"/>
    <property type="evidence" value="ECO:0007669"/>
    <property type="project" value="UniProtKB-UniRule"/>
</dbReference>
<gene>
    <name evidence="8 10" type="primary">sucC</name>
    <name evidence="10" type="ORF">QRX50_03555</name>
</gene>
<comment type="catalytic activity">
    <reaction evidence="8">
        <text>succinate + ATP + CoA = succinyl-CoA + ADP + phosphate</text>
        <dbReference type="Rhea" id="RHEA:17661"/>
        <dbReference type="ChEBI" id="CHEBI:30031"/>
        <dbReference type="ChEBI" id="CHEBI:30616"/>
        <dbReference type="ChEBI" id="CHEBI:43474"/>
        <dbReference type="ChEBI" id="CHEBI:57287"/>
        <dbReference type="ChEBI" id="CHEBI:57292"/>
        <dbReference type="ChEBI" id="CHEBI:456216"/>
        <dbReference type="EC" id="6.2.1.5"/>
    </reaction>
</comment>
<feature type="binding site" evidence="8">
    <location>
        <position position="94"/>
    </location>
    <ligand>
        <name>ATP</name>
        <dbReference type="ChEBI" id="CHEBI:30616"/>
    </ligand>
</feature>
<dbReference type="NCBIfam" id="TIGR01016">
    <property type="entry name" value="sucCoAbeta"/>
    <property type="match status" value="1"/>
</dbReference>